<accession>A0A3E4R8T5</accession>
<feature type="domain" description="Nudix hydrolase" evidence="2">
    <location>
        <begin position="19"/>
        <end position="150"/>
    </location>
</feature>
<dbReference type="InterPro" id="IPR020084">
    <property type="entry name" value="NUDIX_hydrolase_CS"/>
</dbReference>
<dbReference type="AlphaFoldDB" id="A0A3E4R8T5"/>
<dbReference type="PANTHER" id="PTHR43736">
    <property type="entry name" value="ADP-RIBOSE PYROPHOSPHATASE"/>
    <property type="match status" value="1"/>
</dbReference>
<evidence type="ECO:0000256" key="1">
    <source>
        <dbReference type="ARBA" id="ARBA00022801"/>
    </source>
</evidence>
<sequence>MKITHNGQEGYFYKYEHAAITTDSVVFGFDGNDLHVLLIRRKSDTYDNEWAIPGGFLNMNETAEECARRELAEETNAANIFLKQFRVFSAVERDPRERVLTIAFLGLVRKADHAKVLGSSDASEAKWFPWKEAREMKLAFDHNMILNEAYEELKRQLRYTEMAFQLLDEKFTLADIQNICEIINGEQYDRRNFFKKMNSYDFIEKTGEQGEPIHNKRPDLYAFSQEKFDVEQSEGKKFPFDF</sequence>
<dbReference type="InterPro" id="IPR015797">
    <property type="entry name" value="NUDIX_hydrolase-like_dom_sf"/>
</dbReference>
<dbReference type="InterPro" id="IPR000086">
    <property type="entry name" value="NUDIX_hydrolase_dom"/>
</dbReference>
<dbReference type="Pfam" id="PF21906">
    <property type="entry name" value="WHD_NrtR"/>
    <property type="match status" value="1"/>
</dbReference>
<dbReference type="Proteomes" id="UP000260795">
    <property type="component" value="Unassembled WGS sequence"/>
</dbReference>
<proteinExistence type="predicted"/>
<keyword evidence="1" id="KW-0378">Hydrolase</keyword>
<dbReference type="SUPFAM" id="SSF55811">
    <property type="entry name" value="Nudix"/>
    <property type="match status" value="1"/>
</dbReference>
<evidence type="ECO:0000313" key="3">
    <source>
        <dbReference type="EMBL" id="RGL16284.1"/>
    </source>
</evidence>
<gene>
    <name evidence="3" type="ORF">DXC80_03700</name>
</gene>
<dbReference type="Pfam" id="PF00293">
    <property type="entry name" value="NUDIX"/>
    <property type="match status" value="1"/>
</dbReference>
<dbReference type="RefSeq" id="WP_117680679.1">
    <property type="nucleotide sequence ID" value="NZ_QSRK01000004.1"/>
</dbReference>
<dbReference type="InterPro" id="IPR054105">
    <property type="entry name" value="WHD_NrtR"/>
</dbReference>
<dbReference type="EMBL" id="QSRK01000004">
    <property type="protein sequence ID" value="RGL16284.1"/>
    <property type="molecule type" value="Genomic_DNA"/>
</dbReference>
<dbReference type="SUPFAM" id="SSF46785">
    <property type="entry name" value="Winged helix' DNA-binding domain"/>
    <property type="match status" value="1"/>
</dbReference>
<dbReference type="InterPro" id="IPR036390">
    <property type="entry name" value="WH_DNA-bd_sf"/>
</dbReference>
<comment type="caution">
    <text evidence="3">The sequence shown here is derived from an EMBL/GenBank/DDBJ whole genome shotgun (WGS) entry which is preliminary data.</text>
</comment>
<reference evidence="3 4" key="1">
    <citation type="submission" date="2018-08" db="EMBL/GenBank/DDBJ databases">
        <title>A genome reference for cultivated species of the human gut microbiota.</title>
        <authorList>
            <person name="Zou Y."/>
            <person name="Xue W."/>
            <person name="Luo G."/>
        </authorList>
    </citation>
    <scope>NUCLEOTIDE SEQUENCE [LARGE SCALE GENOMIC DNA]</scope>
    <source>
        <strain evidence="3 4">TF08-13</strain>
    </source>
</reference>
<dbReference type="CDD" id="cd18873">
    <property type="entry name" value="NUDIX_NadM_like"/>
    <property type="match status" value="1"/>
</dbReference>
<evidence type="ECO:0000313" key="4">
    <source>
        <dbReference type="Proteomes" id="UP000260795"/>
    </source>
</evidence>
<dbReference type="GO" id="GO:0016787">
    <property type="term" value="F:hydrolase activity"/>
    <property type="evidence" value="ECO:0007669"/>
    <property type="project" value="UniProtKB-KW"/>
</dbReference>
<evidence type="ECO:0000259" key="2">
    <source>
        <dbReference type="PROSITE" id="PS51462"/>
    </source>
</evidence>
<protein>
    <submittedName>
        <fullName evidence="3">NUDIX domain-containing protein</fullName>
    </submittedName>
</protein>
<name>A0A3E4R8T5_BACUN</name>
<dbReference type="InterPro" id="IPR036388">
    <property type="entry name" value="WH-like_DNA-bd_sf"/>
</dbReference>
<dbReference type="PROSITE" id="PS00893">
    <property type="entry name" value="NUDIX_BOX"/>
    <property type="match status" value="1"/>
</dbReference>
<dbReference type="PANTHER" id="PTHR43736:SF4">
    <property type="entry name" value="SLR1690 PROTEIN"/>
    <property type="match status" value="1"/>
</dbReference>
<dbReference type="Gene3D" id="1.10.10.10">
    <property type="entry name" value="Winged helix-like DNA-binding domain superfamily/Winged helix DNA-binding domain"/>
    <property type="match status" value="1"/>
</dbReference>
<dbReference type="Gene3D" id="3.90.79.10">
    <property type="entry name" value="Nucleoside Triphosphate Pyrophosphohydrolase"/>
    <property type="match status" value="1"/>
</dbReference>
<dbReference type="PROSITE" id="PS51462">
    <property type="entry name" value="NUDIX"/>
    <property type="match status" value="1"/>
</dbReference>
<organism evidence="3 4">
    <name type="scientific">Bacteroides uniformis</name>
    <dbReference type="NCBI Taxonomy" id="820"/>
    <lineage>
        <taxon>Bacteria</taxon>
        <taxon>Pseudomonadati</taxon>
        <taxon>Bacteroidota</taxon>
        <taxon>Bacteroidia</taxon>
        <taxon>Bacteroidales</taxon>
        <taxon>Bacteroidaceae</taxon>
        <taxon>Bacteroides</taxon>
    </lineage>
</organism>